<dbReference type="SUPFAM" id="SSF56322">
    <property type="entry name" value="ADC synthase"/>
    <property type="match status" value="1"/>
</dbReference>
<dbReference type="InterPro" id="IPR030700">
    <property type="entry name" value="N-end_Aminoacyl_Trfase"/>
</dbReference>
<evidence type="ECO:0000313" key="4">
    <source>
        <dbReference type="EMBL" id="KAF2573963.1"/>
    </source>
</evidence>
<evidence type="ECO:0000259" key="1">
    <source>
        <dbReference type="Pfam" id="PF00425"/>
    </source>
</evidence>
<name>A0A8S9IX79_BRACR</name>
<dbReference type="EMBL" id="QGKY02001015">
    <property type="protein sequence ID" value="KAF2573963.1"/>
    <property type="molecule type" value="Genomic_DNA"/>
</dbReference>
<dbReference type="InterPro" id="IPR006805">
    <property type="entry name" value="Anth_synth_I_N"/>
</dbReference>
<dbReference type="PANTHER" id="PTHR21367">
    <property type="entry name" value="ARGININE-TRNA-PROTEIN TRANSFERASE 1"/>
    <property type="match status" value="1"/>
</dbReference>
<dbReference type="PRINTS" id="PR00095">
    <property type="entry name" value="ANTSNTHASEI"/>
</dbReference>
<dbReference type="InterPro" id="IPR019999">
    <property type="entry name" value="Anth_synth_I-like"/>
</dbReference>
<comment type="caution">
    <text evidence="4">The sequence shown here is derived from an EMBL/GenBank/DDBJ whole genome shotgun (WGS) entry which is preliminary data.</text>
</comment>
<protein>
    <submittedName>
        <fullName evidence="4">Uncharacterized protein</fullName>
    </submittedName>
</protein>
<dbReference type="GO" id="GO:0005737">
    <property type="term" value="C:cytoplasm"/>
    <property type="evidence" value="ECO:0007669"/>
    <property type="project" value="TreeGrafter"/>
</dbReference>
<evidence type="ECO:0000259" key="2">
    <source>
        <dbReference type="Pfam" id="PF04377"/>
    </source>
</evidence>
<gene>
    <name evidence="4" type="ORF">F2Q70_00006584</name>
</gene>
<sequence>MIGGWVGFFSYDTVRYVEKRKLPFSKAPEDDRNLPDMHLGLYDDVIVFDHVEKKAYVIHWIRLDGSVPYEKAYSNGVQHLETLVAKLHDIEPPKLAAGNVNLQTRQFGPALENSNVTREEYKEAVVNAKEHILAGDIFQIVLSQRFERRTFADPFEVYRALRVVNPSPYMGYLQARGCILVASSPEILTKVKQNKIVNRPLAGTSRRGKTEVEDKRLEKELLENEKQCAEHIMLVDLGRNDVGKVAKYGSVKVEKLMNIERYSHVMHISSTVSVLAHILPREQTGASSSLGITRSEEKSKVEPVMDDLSKMIDQAVQLCIQSGEFPSNMQMPIASVKKVLCDKKKKLAKGPEQLLYTSNVAFPIAAAIKRTLTSEKVEIEGNKLSPETISEMLLSAISKVGETPGISIKVSKGHINFLSASKDSFYEKDVVPNETLHAKKDSENHKARKPKKLEMRLKRSSFDPEEHELYKRYQLKVHNDNPSRVVESSYKRFLVDSPLIYVQPSGGGDDEEKVVPPCGFGSFHQQYRIDGRLVAVGVVDILPKCLSSVYLFWDPDYAFLSLGKYSAIQEINWVRESQARCPSLEYYYLGYYIHSCSKMRYKAAYRPSELLCPLRFNGWWLWMKSRYDRWMLSVEKSTVVEDGGSLRCDSGEANRGSPAVEKVKRFGGTCYSRCELLFSGNGCSNSTGFADFCLRESGGSDSTVLSPASSPFSSVLGSKVELGRAFALTPAEAVVDFRWMSDYCGDGVCMPVKGWGFDLRTRALLMVIRSRRGGLVTRVPRSEDFNTCHVHATHGHEEALSRFRTMGLRPKKFTVWLAFVCLDFMFVSL</sequence>
<feature type="domain" description="Anthranilate synthase component I N-terminal" evidence="3">
    <location>
        <begin position="2"/>
        <end position="57"/>
    </location>
</feature>
<dbReference type="InterPro" id="IPR015890">
    <property type="entry name" value="Chorismate_C"/>
</dbReference>
<dbReference type="Pfam" id="PF04715">
    <property type="entry name" value="Anth_synt_I_N"/>
    <property type="match status" value="1"/>
</dbReference>
<dbReference type="AlphaFoldDB" id="A0A8S9IX79"/>
<organism evidence="4">
    <name type="scientific">Brassica cretica</name>
    <name type="common">Mustard</name>
    <dbReference type="NCBI Taxonomy" id="69181"/>
    <lineage>
        <taxon>Eukaryota</taxon>
        <taxon>Viridiplantae</taxon>
        <taxon>Streptophyta</taxon>
        <taxon>Embryophyta</taxon>
        <taxon>Tracheophyta</taxon>
        <taxon>Spermatophyta</taxon>
        <taxon>Magnoliopsida</taxon>
        <taxon>eudicotyledons</taxon>
        <taxon>Gunneridae</taxon>
        <taxon>Pentapetalae</taxon>
        <taxon>rosids</taxon>
        <taxon>malvids</taxon>
        <taxon>Brassicales</taxon>
        <taxon>Brassicaceae</taxon>
        <taxon>Brassiceae</taxon>
        <taxon>Brassica</taxon>
    </lineage>
</organism>
<reference evidence="4" key="1">
    <citation type="submission" date="2019-12" db="EMBL/GenBank/DDBJ databases">
        <title>Genome sequencing and annotation of Brassica cretica.</title>
        <authorList>
            <person name="Studholme D.J."/>
            <person name="Sarris P.F."/>
        </authorList>
    </citation>
    <scope>NUCLEOTIDE SEQUENCE</scope>
    <source>
        <strain evidence="4">PFS-102/07</strain>
        <tissue evidence="4">Leaf</tissue>
    </source>
</reference>
<dbReference type="Pfam" id="PF04377">
    <property type="entry name" value="ATE_C"/>
    <property type="match status" value="1"/>
</dbReference>
<dbReference type="Pfam" id="PF00425">
    <property type="entry name" value="Chorismate_bind"/>
    <property type="match status" value="1"/>
</dbReference>
<dbReference type="GO" id="GO:0004057">
    <property type="term" value="F:arginyl-tRNA--protein transferase activity"/>
    <property type="evidence" value="ECO:0007669"/>
    <property type="project" value="InterPro"/>
</dbReference>
<dbReference type="InterPro" id="IPR005801">
    <property type="entry name" value="ADC_synthase"/>
</dbReference>
<dbReference type="Gene3D" id="3.60.120.10">
    <property type="entry name" value="Anthranilate synthase"/>
    <property type="match status" value="1"/>
</dbReference>
<accession>A0A8S9IX79</accession>
<dbReference type="SUPFAM" id="SSF55729">
    <property type="entry name" value="Acyl-CoA N-acyltransferases (Nat)"/>
    <property type="match status" value="1"/>
</dbReference>
<feature type="domain" description="N-end rule aminoacyl transferase C-terminal" evidence="2">
    <location>
        <begin position="465"/>
        <end position="612"/>
    </location>
</feature>
<dbReference type="InterPro" id="IPR007472">
    <property type="entry name" value="N-end_Aminoacyl_Trfase_C"/>
</dbReference>
<proteinExistence type="predicted"/>
<evidence type="ECO:0000259" key="3">
    <source>
        <dbReference type="Pfam" id="PF04715"/>
    </source>
</evidence>
<dbReference type="PANTHER" id="PTHR21367:SF4">
    <property type="entry name" value="ARGINYL-TRNA--PROTEIN TRANSFERASE 1"/>
    <property type="match status" value="1"/>
</dbReference>
<feature type="domain" description="Chorismate-utilising enzyme C-terminal" evidence="1">
    <location>
        <begin position="118"/>
        <end position="274"/>
    </location>
</feature>
<dbReference type="InterPro" id="IPR016181">
    <property type="entry name" value="Acyl_CoA_acyltransferase"/>
</dbReference>